<accession>A0A0M6XSJ6</accession>
<evidence type="ECO:0008006" key="4">
    <source>
        <dbReference type="Google" id="ProtNLM"/>
    </source>
</evidence>
<dbReference type="Proteomes" id="UP000048908">
    <property type="component" value="Unassembled WGS sequence"/>
</dbReference>
<dbReference type="RefSeq" id="WP_055682971.1">
    <property type="nucleotide sequence ID" value="NZ_CANMUL010000001.1"/>
</dbReference>
<name>A0A0M6XSJ6_9RHOB</name>
<dbReference type="AlphaFoldDB" id="A0A0M6XSJ6"/>
<feature type="chain" id="PRO_5005807132" description="NADH dehydrogenase subunit E" evidence="1">
    <location>
        <begin position="20"/>
        <end position="130"/>
    </location>
</feature>
<dbReference type="Pfam" id="PF17267">
    <property type="entry name" value="DUF5333"/>
    <property type="match status" value="1"/>
</dbReference>
<evidence type="ECO:0000313" key="2">
    <source>
        <dbReference type="EMBL" id="CTQ33577.1"/>
    </source>
</evidence>
<dbReference type="EMBL" id="CXPG01000020">
    <property type="protein sequence ID" value="CTQ33577.1"/>
    <property type="molecule type" value="Genomic_DNA"/>
</dbReference>
<feature type="signal peptide" evidence="1">
    <location>
        <begin position="1"/>
        <end position="19"/>
    </location>
</feature>
<protein>
    <recommendedName>
        <fullName evidence="4">NADH dehydrogenase subunit E</fullName>
    </recommendedName>
</protein>
<evidence type="ECO:0000256" key="1">
    <source>
        <dbReference type="SAM" id="SignalP"/>
    </source>
</evidence>
<keyword evidence="1" id="KW-0732">Signal</keyword>
<reference evidence="2 3" key="1">
    <citation type="submission" date="2015-07" db="EMBL/GenBank/DDBJ databases">
        <authorList>
            <person name="Noorani M."/>
        </authorList>
    </citation>
    <scope>NUCLEOTIDE SEQUENCE [LARGE SCALE GENOMIC DNA]</scope>
    <source>
        <strain evidence="2 3">CECT 5088</strain>
    </source>
</reference>
<dbReference type="OrthoDB" id="7658992at2"/>
<keyword evidence="3" id="KW-1185">Reference proteome</keyword>
<dbReference type="STRING" id="282197.SAMN04488517_102406"/>
<organism evidence="2 3">
    <name type="scientific">Jannaschia rubra</name>
    <dbReference type="NCBI Taxonomy" id="282197"/>
    <lineage>
        <taxon>Bacteria</taxon>
        <taxon>Pseudomonadati</taxon>
        <taxon>Pseudomonadota</taxon>
        <taxon>Alphaproteobacteria</taxon>
        <taxon>Rhodobacterales</taxon>
        <taxon>Roseobacteraceae</taxon>
        <taxon>Jannaschia</taxon>
    </lineage>
</organism>
<gene>
    <name evidence="2" type="ORF">JAN5088_02359</name>
</gene>
<dbReference type="InterPro" id="IPR020349">
    <property type="entry name" value="Uncharacterised_14.7kDa"/>
</dbReference>
<proteinExistence type="predicted"/>
<evidence type="ECO:0000313" key="3">
    <source>
        <dbReference type="Proteomes" id="UP000048908"/>
    </source>
</evidence>
<sequence>MRFLPILLSAAILAAPASAALKDEAGITEGLIVVGIAYEISRVCPDIDARRLRGLSYLLSLKSAARQMGYSPAEIEAFIDDKAEKRKLEAVARDRLAGMGAVRGDVAGHCAVGRTEVARDTNIGRLLAPR</sequence>